<keyword evidence="1" id="KW-0472">Membrane</keyword>
<evidence type="ECO:0000313" key="2">
    <source>
        <dbReference type="Proteomes" id="UP000887575"/>
    </source>
</evidence>
<evidence type="ECO:0000256" key="1">
    <source>
        <dbReference type="SAM" id="Phobius"/>
    </source>
</evidence>
<protein>
    <submittedName>
        <fullName evidence="3">Uncharacterized protein</fullName>
    </submittedName>
</protein>
<evidence type="ECO:0000313" key="3">
    <source>
        <dbReference type="WBParaSite" id="MBELARI_LOCUS438"/>
    </source>
</evidence>
<keyword evidence="1" id="KW-1133">Transmembrane helix</keyword>
<feature type="transmembrane region" description="Helical" evidence="1">
    <location>
        <begin position="161"/>
        <end position="179"/>
    </location>
</feature>
<organism evidence="2 3">
    <name type="scientific">Mesorhabditis belari</name>
    <dbReference type="NCBI Taxonomy" id="2138241"/>
    <lineage>
        <taxon>Eukaryota</taxon>
        <taxon>Metazoa</taxon>
        <taxon>Ecdysozoa</taxon>
        <taxon>Nematoda</taxon>
        <taxon>Chromadorea</taxon>
        <taxon>Rhabditida</taxon>
        <taxon>Rhabditina</taxon>
        <taxon>Rhabditomorpha</taxon>
        <taxon>Rhabditoidea</taxon>
        <taxon>Rhabditidae</taxon>
        <taxon>Mesorhabditinae</taxon>
        <taxon>Mesorhabditis</taxon>
    </lineage>
</organism>
<name>A0AAF3FCQ0_9BILA</name>
<reference evidence="3" key="1">
    <citation type="submission" date="2024-02" db="UniProtKB">
        <authorList>
            <consortium name="WormBaseParasite"/>
        </authorList>
    </citation>
    <scope>IDENTIFICATION</scope>
</reference>
<dbReference type="AlphaFoldDB" id="A0AAF3FCQ0"/>
<sequence>MTFEKKSRINVFSYRKTGLLLISTIFGATLFIHFFRANLFDNGKEPKKQIVLQNFLATRDPEANGRNLRNPNEIFLKYIYQNWNKAALFVLISLIVLMLSFTQTLLSLIVQSDRLNEFTVLTISLNFTGHRSNSTRCFTTIKRSTTKSKAETATRLAARTLQLQTYLIPILFIAVISIFA</sequence>
<feature type="transmembrane region" description="Helical" evidence="1">
    <location>
        <begin position="20"/>
        <end position="39"/>
    </location>
</feature>
<accession>A0AAF3FCQ0</accession>
<feature type="transmembrane region" description="Helical" evidence="1">
    <location>
        <begin position="86"/>
        <end position="110"/>
    </location>
</feature>
<proteinExistence type="predicted"/>
<keyword evidence="2" id="KW-1185">Reference proteome</keyword>
<dbReference type="WBParaSite" id="MBELARI_LOCUS438">
    <property type="protein sequence ID" value="MBELARI_LOCUS438"/>
    <property type="gene ID" value="MBELARI_LOCUS438"/>
</dbReference>
<dbReference type="Proteomes" id="UP000887575">
    <property type="component" value="Unassembled WGS sequence"/>
</dbReference>
<keyword evidence="1" id="KW-0812">Transmembrane</keyword>